<feature type="compositionally biased region" description="Low complexity" evidence="1">
    <location>
        <begin position="44"/>
        <end position="58"/>
    </location>
</feature>
<dbReference type="SUPFAM" id="SSF54184">
    <property type="entry name" value="Penicillin-binding protein 2x (pbp-2x), c-terminal domain"/>
    <property type="match status" value="1"/>
</dbReference>
<dbReference type="InterPro" id="IPR005543">
    <property type="entry name" value="PASTA_dom"/>
</dbReference>
<dbReference type="RefSeq" id="WP_285934453.1">
    <property type="nucleotide sequence ID" value="NZ_JASTZU010000063.1"/>
</dbReference>
<proteinExistence type="predicted"/>
<feature type="region of interest" description="Disordered" evidence="1">
    <location>
        <begin position="1"/>
        <end position="71"/>
    </location>
</feature>
<evidence type="ECO:0000256" key="2">
    <source>
        <dbReference type="SAM" id="Phobius"/>
    </source>
</evidence>
<feature type="compositionally biased region" description="Basic and acidic residues" evidence="1">
    <location>
        <begin position="23"/>
        <end position="32"/>
    </location>
</feature>
<dbReference type="CDD" id="cd06577">
    <property type="entry name" value="PASTA_pknB"/>
    <property type="match status" value="3"/>
</dbReference>
<dbReference type="EMBL" id="JASTZU010000063">
    <property type="protein sequence ID" value="MDL4843157.1"/>
    <property type="molecule type" value="Genomic_DNA"/>
</dbReference>
<keyword evidence="2" id="KW-0812">Transmembrane</keyword>
<feature type="region of interest" description="Disordered" evidence="1">
    <location>
        <begin position="454"/>
        <end position="493"/>
    </location>
</feature>
<evidence type="ECO:0000313" key="4">
    <source>
        <dbReference type="EMBL" id="MDL4843157.1"/>
    </source>
</evidence>
<organism evidence="4 5">
    <name type="scientific">Aquibacillus rhizosphaerae</name>
    <dbReference type="NCBI Taxonomy" id="3051431"/>
    <lineage>
        <taxon>Bacteria</taxon>
        <taxon>Bacillati</taxon>
        <taxon>Bacillota</taxon>
        <taxon>Bacilli</taxon>
        <taxon>Bacillales</taxon>
        <taxon>Bacillaceae</taxon>
        <taxon>Aquibacillus</taxon>
    </lineage>
</organism>
<keyword evidence="5" id="KW-1185">Reference proteome</keyword>
<evidence type="ECO:0000259" key="3">
    <source>
        <dbReference type="PROSITE" id="PS51178"/>
    </source>
</evidence>
<name>A0ABT7LD19_9BACI</name>
<evidence type="ECO:0000313" key="5">
    <source>
        <dbReference type="Proteomes" id="UP001235343"/>
    </source>
</evidence>
<evidence type="ECO:0000256" key="1">
    <source>
        <dbReference type="SAM" id="MobiDB-lite"/>
    </source>
</evidence>
<keyword evidence="2" id="KW-0472">Membrane</keyword>
<protein>
    <submittedName>
        <fullName evidence="4">PASTA domain-containing protein</fullName>
    </submittedName>
</protein>
<dbReference type="SMART" id="SM00740">
    <property type="entry name" value="PASTA"/>
    <property type="match status" value="3"/>
</dbReference>
<dbReference type="Proteomes" id="UP001235343">
    <property type="component" value="Unassembled WGS sequence"/>
</dbReference>
<sequence length="493" mass="55438">MSDFLSKFNEDKYNELLDEQEEKEPKKPKESNDQNEITVEENSNENNTPESRTNSETNPVTKMSRRNDSVEEVEIDPTYQKKKRRKMLLLIVGSVLALVLVFSIYYNAVHVEAEEFVDKPVSDARAWATTNDIEMELTEEYSMEHDSNRIISQSVLAGESIRKGKTISLISSLGPDPEAVIPLPDFTAMNQSEVESWIEENKAENLQLVTEFSDEVEEDNFIKLVIRDTSIDEAEYRRKDSAAVYFSKGKEVFEKNIVVPDFTGVTKAEVEQWAKTNEIDMKYENKDSNSVEVDQVISQSVAAEEKVAKRDEMKVVVSIGKASVVPNFAQLTVEEASSYPGLTVTVKQKYHANVSYGGLISQSVDAGTKLTESDDTNVTVVYSEGRPYLGDYRGMLEGELAKTFYETYKSKGADISYIVKYVDAPEVKGTVVGMSKFNEFVPMTYTVEIKVSKNASAASSPQAEPEPEEEVIEPIEEPEEPEEPVEIPEEITK</sequence>
<feature type="domain" description="PASTA" evidence="3">
    <location>
        <begin position="253"/>
        <end position="321"/>
    </location>
</feature>
<feature type="transmembrane region" description="Helical" evidence="2">
    <location>
        <begin position="87"/>
        <end position="106"/>
    </location>
</feature>
<reference evidence="4 5" key="1">
    <citation type="submission" date="2023-06" db="EMBL/GenBank/DDBJ databases">
        <title>Aquibacillus rhizosphaerae LR5S19.</title>
        <authorList>
            <person name="Sun J.-Q."/>
        </authorList>
    </citation>
    <scope>NUCLEOTIDE SEQUENCE [LARGE SCALE GENOMIC DNA]</scope>
    <source>
        <strain evidence="4 5">LR5S19</strain>
    </source>
</reference>
<dbReference type="Gene3D" id="3.30.10.20">
    <property type="match status" value="3"/>
</dbReference>
<feature type="compositionally biased region" description="Acidic residues" evidence="1">
    <location>
        <begin position="465"/>
        <end position="493"/>
    </location>
</feature>
<gene>
    <name evidence="4" type="ORF">QQS35_22210</name>
</gene>
<dbReference type="Pfam" id="PF03793">
    <property type="entry name" value="PASTA"/>
    <property type="match status" value="2"/>
</dbReference>
<accession>A0ABT7LD19</accession>
<keyword evidence="2" id="KW-1133">Transmembrane helix</keyword>
<feature type="domain" description="PASTA" evidence="3">
    <location>
        <begin position="107"/>
        <end position="172"/>
    </location>
</feature>
<comment type="caution">
    <text evidence="4">The sequence shown here is derived from an EMBL/GenBank/DDBJ whole genome shotgun (WGS) entry which is preliminary data.</text>
</comment>
<dbReference type="PROSITE" id="PS51178">
    <property type="entry name" value="PASTA"/>
    <property type="match status" value="2"/>
</dbReference>